<dbReference type="AlphaFoldDB" id="M6FMD8"/>
<sequence>MVWVPKVLNRIIDFEYLFFVIRLAVVPAFIFYGKIGFL</sequence>
<protein>
    <submittedName>
        <fullName evidence="2">Uncharacterized protein</fullName>
    </submittedName>
</protein>
<gene>
    <name evidence="2" type="ORF">LEP1GSC008_2722</name>
</gene>
<dbReference type="EMBL" id="ANCE01000120">
    <property type="protein sequence ID" value="EMK23931.1"/>
    <property type="molecule type" value="Genomic_DNA"/>
</dbReference>
<evidence type="ECO:0000313" key="3">
    <source>
        <dbReference type="Proteomes" id="UP000011980"/>
    </source>
</evidence>
<keyword evidence="1" id="KW-1133">Transmembrane helix</keyword>
<dbReference type="PATRIC" id="fig|1240687.3.peg.2562"/>
<keyword evidence="1" id="KW-0472">Membrane</keyword>
<proteinExistence type="predicted"/>
<comment type="caution">
    <text evidence="2">The sequence shown here is derived from an EMBL/GenBank/DDBJ whole genome shotgun (WGS) entry which is preliminary data.</text>
</comment>
<accession>M6FMD8</accession>
<reference evidence="2 3" key="1">
    <citation type="submission" date="2013-01" db="EMBL/GenBank/DDBJ databases">
        <authorList>
            <person name="Harkins D.M."/>
            <person name="Durkin A.S."/>
            <person name="Brinkac L.M."/>
            <person name="Haft D.H."/>
            <person name="Selengut J.D."/>
            <person name="Sanka R."/>
            <person name="DePew J."/>
            <person name="Purushe J."/>
            <person name="Galloway R.L."/>
            <person name="Vinetz J.M."/>
            <person name="Sutton G.G."/>
            <person name="Nierman W.C."/>
            <person name="Fouts D.E."/>
        </authorList>
    </citation>
    <scope>NUCLEOTIDE SEQUENCE [LARGE SCALE GENOMIC DNA]</scope>
    <source>
        <strain evidence="2 3">Nikolaevo</strain>
    </source>
</reference>
<dbReference type="Proteomes" id="UP000011980">
    <property type="component" value="Unassembled WGS sequence"/>
</dbReference>
<organism evidence="2 3">
    <name type="scientific">Leptospira kirschneri serovar Bulgarica str. Nikolaevo</name>
    <dbReference type="NCBI Taxonomy" id="1240687"/>
    <lineage>
        <taxon>Bacteria</taxon>
        <taxon>Pseudomonadati</taxon>
        <taxon>Spirochaetota</taxon>
        <taxon>Spirochaetia</taxon>
        <taxon>Leptospirales</taxon>
        <taxon>Leptospiraceae</taxon>
        <taxon>Leptospira</taxon>
    </lineage>
</organism>
<keyword evidence="1" id="KW-0812">Transmembrane</keyword>
<feature type="transmembrane region" description="Helical" evidence="1">
    <location>
        <begin position="16"/>
        <end position="33"/>
    </location>
</feature>
<evidence type="ECO:0000256" key="1">
    <source>
        <dbReference type="SAM" id="Phobius"/>
    </source>
</evidence>
<evidence type="ECO:0000313" key="2">
    <source>
        <dbReference type="EMBL" id="EMK23931.1"/>
    </source>
</evidence>
<name>M6FMD8_9LEPT</name>